<sequence>MSQGDDANTPLPRMEKNDALQWAKDYTAYMAKITDVELTPSTATVHFENCLGVNDEVAEDGRYSLYYYVDSPAPVSEHTRVVRTLRQKLTQQGYEVTGYREFKDAYESAVFRANNKKNFYRVTAETVGSGKTKPQALSFSVRTPCMLPPGVKQQQF</sequence>
<dbReference type="GeneID" id="95475174"/>
<evidence type="ECO:0000313" key="1">
    <source>
        <dbReference type="EMBL" id="WTO83221.1"/>
    </source>
</evidence>
<dbReference type="RefSeq" id="WP_108707027.1">
    <property type="nucleotide sequence ID" value="NZ_CP029043.1"/>
</dbReference>
<name>A0ABZ1ITS3_9ACTN</name>
<protein>
    <submittedName>
        <fullName evidence="1">Uncharacterized protein</fullName>
    </submittedName>
</protein>
<evidence type="ECO:0000313" key="2">
    <source>
        <dbReference type="Proteomes" id="UP001622690"/>
    </source>
</evidence>
<accession>A0ABZ1ITS3</accession>
<gene>
    <name evidence="1" type="ORF">OHU27_12605</name>
</gene>
<keyword evidence="2" id="KW-1185">Reference proteome</keyword>
<proteinExistence type="predicted"/>
<organism evidence="1 2">
    <name type="scientific">Streptomyces nigra</name>
    <dbReference type="NCBI Taxonomy" id="1827580"/>
    <lineage>
        <taxon>Bacteria</taxon>
        <taxon>Bacillati</taxon>
        <taxon>Actinomycetota</taxon>
        <taxon>Actinomycetes</taxon>
        <taxon>Kitasatosporales</taxon>
        <taxon>Streptomycetaceae</taxon>
        <taxon>Streptomyces</taxon>
    </lineage>
</organism>
<dbReference type="Proteomes" id="UP001622690">
    <property type="component" value="Chromosome"/>
</dbReference>
<reference evidence="1 2" key="1">
    <citation type="submission" date="2022-10" db="EMBL/GenBank/DDBJ databases">
        <title>The complete genomes of actinobacterial strains from the NBC collection.</title>
        <authorList>
            <person name="Joergensen T.S."/>
            <person name="Alvarez Arevalo M."/>
            <person name="Sterndorff E.B."/>
            <person name="Faurdal D."/>
            <person name="Vuksanovic O."/>
            <person name="Mourched A.-S."/>
            <person name="Charusanti P."/>
            <person name="Shaw S."/>
            <person name="Blin K."/>
            <person name="Weber T."/>
        </authorList>
    </citation>
    <scope>NUCLEOTIDE SEQUENCE [LARGE SCALE GENOMIC DNA]</scope>
    <source>
        <strain evidence="1 2">NBC_00206</strain>
    </source>
</reference>
<dbReference type="EMBL" id="CP108125">
    <property type="protein sequence ID" value="WTO83221.1"/>
    <property type="molecule type" value="Genomic_DNA"/>
</dbReference>